<sequence>MTVQALGKVAEGHAAAAVPDLAFLDINAKSLMSFPRQDVHQEAIAAAKVNEGLVGRQAFPLPLLLPQKDQAQRANATEMSTEGHTQHSLCPHLYLNFLNPVNDLLHPLWISFVRVLGEALQGSTRTPSASSSHFSPCVNIEKVLSPSTMSDAGEE</sequence>
<gene>
    <name evidence="1" type="ORF">GWK47_006786</name>
</gene>
<keyword evidence="2" id="KW-1185">Reference proteome</keyword>
<comment type="caution">
    <text evidence="1">The sequence shown here is derived from an EMBL/GenBank/DDBJ whole genome shotgun (WGS) entry which is preliminary data.</text>
</comment>
<protein>
    <submittedName>
        <fullName evidence="1">Uncharacterized protein</fullName>
    </submittedName>
</protein>
<evidence type="ECO:0000313" key="2">
    <source>
        <dbReference type="Proteomes" id="UP000770661"/>
    </source>
</evidence>
<dbReference type="Proteomes" id="UP000770661">
    <property type="component" value="Unassembled WGS sequence"/>
</dbReference>
<dbReference type="AlphaFoldDB" id="A0A8J4Y4J0"/>
<accession>A0A8J4Y4J0</accession>
<proteinExistence type="predicted"/>
<dbReference type="EMBL" id="JACEEZ010012904">
    <property type="protein sequence ID" value="KAG0720412.1"/>
    <property type="molecule type" value="Genomic_DNA"/>
</dbReference>
<name>A0A8J4Y4J0_CHIOP</name>
<organism evidence="1 2">
    <name type="scientific">Chionoecetes opilio</name>
    <name type="common">Atlantic snow crab</name>
    <name type="synonym">Cancer opilio</name>
    <dbReference type="NCBI Taxonomy" id="41210"/>
    <lineage>
        <taxon>Eukaryota</taxon>
        <taxon>Metazoa</taxon>
        <taxon>Ecdysozoa</taxon>
        <taxon>Arthropoda</taxon>
        <taxon>Crustacea</taxon>
        <taxon>Multicrustacea</taxon>
        <taxon>Malacostraca</taxon>
        <taxon>Eumalacostraca</taxon>
        <taxon>Eucarida</taxon>
        <taxon>Decapoda</taxon>
        <taxon>Pleocyemata</taxon>
        <taxon>Brachyura</taxon>
        <taxon>Eubrachyura</taxon>
        <taxon>Majoidea</taxon>
        <taxon>Majidae</taxon>
        <taxon>Chionoecetes</taxon>
    </lineage>
</organism>
<evidence type="ECO:0000313" key="1">
    <source>
        <dbReference type="EMBL" id="KAG0720412.1"/>
    </source>
</evidence>
<reference evidence="1" key="1">
    <citation type="submission" date="2020-07" db="EMBL/GenBank/DDBJ databases">
        <title>The High-quality genome of the commercially important snow crab, Chionoecetes opilio.</title>
        <authorList>
            <person name="Jeong J.-H."/>
            <person name="Ryu S."/>
        </authorList>
    </citation>
    <scope>NUCLEOTIDE SEQUENCE</scope>
    <source>
        <strain evidence="1">MADBK_172401_WGS</strain>
        <tissue evidence="1">Digestive gland</tissue>
    </source>
</reference>